<dbReference type="VEuPathDB" id="AmoebaDB:DICPUDRAFT_73467"/>
<dbReference type="FunCoup" id="F1A0T1">
    <property type="interactions" value="722"/>
</dbReference>
<dbReference type="SUPFAM" id="SSF50911">
    <property type="entry name" value="Mannose 6-phosphate receptor domain"/>
    <property type="match status" value="1"/>
</dbReference>
<accession>F1A0T1</accession>
<evidence type="ECO:0008006" key="4">
    <source>
        <dbReference type="Google" id="ProtNLM"/>
    </source>
</evidence>
<feature type="non-terminal residue" evidence="2">
    <location>
        <position position="1"/>
    </location>
</feature>
<dbReference type="EMBL" id="GL871348">
    <property type="protein sequence ID" value="EGC30212.1"/>
    <property type="molecule type" value="Genomic_DNA"/>
</dbReference>
<dbReference type="InParanoid" id="F1A0T1"/>
<protein>
    <recommendedName>
        <fullName evidence="4">Pherophorin domain-containing protein</fullName>
    </recommendedName>
</protein>
<evidence type="ECO:0000313" key="3">
    <source>
        <dbReference type="Proteomes" id="UP000001064"/>
    </source>
</evidence>
<gene>
    <name evidence="2" type="ORF">DICPUDRAFT_73467</name>
</gene>
<dbReference type="RefSeq" id="XP_003293275.1">
    <property type="nucleotide sequence ID" value="XM_003293227.1"/>
</dbReference>
<evidence type="ECO:0000256" key="1">
    <source>
        <dbReference type="SAM" id="SignalP"/>
    </source>
</evidence>
<dbReference type="OrthoDB" id="23854at2759"/>
<feature type="signal peptide" evidence="1">
    <location>
        <begin position="1"/>
        <end position="18"/>
    </location>
</feature>
<dbReference type="GeneID" id="10510966"/>
<keyword evidence="1" id="KW-0732">Signal</keyword>
<organism evidence="2 3">
    <name type="scientific">Dictyostelium purpureum</name>
    <name type="common">Slime mold</name>
    <dbReference type="NCBI Taxonomy" id="5786"/>
    <lineage>
        <taxon>Eukaryota</taxon>
        <taxon>Amoebozoa</taxon>
        <taxon>Evosea</taxon>
        <taxon>Eumycetozoa</taxon>
        <taxon>Dictyostelia</taxon>
        <taxon>Dictyosteliales</taxon>
        <taxon>Dictyosteliaceae</taxon>
        <taxon>Dictyostelium</taxon>
    </lineage>
</organism>
<dbReference type="AlphaFoldDB" id="F1A0T1"/>
<feature type="chain" id="PRO_5003262979" description="Pherophorin domain-containing protein" evidence="1">
    <location>
        <begin position="19"/>
        <end position="250"/>
    </location>
</feature>
<proteinExistence type="predicted"/>
<keyword evidence="3" id="KW-1185">Reference proteome</keyword>
<dbReference type="Proteomes" id="UP000001064">
    <property type="component" value="Unassembled WGS sequence"/>
</dbReference>
<dbReference type="InterPro" id="IPR009011">
    <property type="entry name" value="Man6P_isomerase_rcpt-bd_dom_sf"/>
</dbReference>
<name>F1A0T1_DICPU</name>
<reference evidence="3" key="1">
    <citation type="journal article" date="2011" name="Genome Biol.">
        <title>Comparative genomics of the social amoebae Dictyostelium discoideum and Dictyostelium purpureum.</title>
        <authorList>
            <consortium name="US DOE Joint Genome Institute (JGI-PGF)"/>
            <person name="Sucgang R."/>
            <person name="Kuo A."/>
            <person name="Tian X."/>
            <person name="Salerno W."/>
            <person name="Parikh A."/>
            <person name="Feasley C.L."/>
            <person name="Dalin E."/>
            <person name="Tu H."/>
            <person name="Huang E."/>
            <person name="Barry K."/>
            <person name="Lindquist E."/>
            <person name="Shapiro H."/>
            <person name="Bruce D."/>
            <person name="Schmutz J."/>
            <person name="Salamov A."/>
            <person name="Fey P."/>
            <person name="Gaudet P."/>
            <person name="Anjard C."/>
            <person name="Babu M.M."/>
            <person name="Basu S."/>
            <person name="Bushmanova Y."/>
            <person name="van der Wel H."/>
            <person name="Katoh-Kurasawa M."/>
            <person name="Dinh C."/>
            <person name="Coutinho P.M."/>
            <person name="Saito T."/>
            <person name="Elias M."/>
            <person name="Schaap P."/>
            <person name="Kay R.R."/>
            <person name="Henrissat B."/>
            <person name="Eichinger L."/>
            <person name="Rivero F."/>
            <person name="Putnam N.H."/>
            <person name="West C.M."/>
            <person name="Loomis W.F."/>
            <person name="Chisholm R.L."/>
            <person name="Shaulsky G."/>
            <person name="Strassmann J.E."/>
            <person name="Queller D.C."/>
            <person name="Kuspa A."/>
            <person name="Grigoriev I.V."/>
        </authorList>
    </citation>
    <scope>NUCLEOTIDE SEQUENCE [LARGE SCALE GENOMIC DNA]</scope>
    <source>
        <strain evidence="3">QSDP1</strain>
    </source>
</reference>
<sequence length="250" mass="28949">MKYTILFLFVLYFSFVNSNEYYSNVYYSPLNHSLVFYMNEIVNINISSQPRGTNFGNAKMNQSVFINEDYYSFNISNLVLPYDTSKPYRISTVDAVGLGYVNYFNFGELRFCTYQLNRRADVYQGCIIGNISASNSQSGGLDTIKYEVGDRNVFKINYKATELAYGCIRNTWYILKCNPDIHMHIQRMDVKACDYTVYIESKYACASNTLLSYYYVDNKLFLPLTGFGYEAIELYFNNTPIVLDLKTLPV</sequence>
<dbReference type="KEGG" id="dpp:DICPUDRAFT_73467"/>
<evidence type="ECO:0000313" key="2">
    <source>
        <dbReference type="EMBL" id="EGC30212.1"/>
    </source>
</evidence>